<feature type="transmembrane region" description="Helical" evidence="1">
    <location>
        <begin position="24"/>
        <end position="45"/>
    </location>
</feature>
<name>T0QL71_SAPDV</name>
<evidence type="ECO:0000256" key="1">
    <source>
        <dbReference type="SAM" id="Phobius"/>
    </source>
</evidence>
<keyword evidence="1" id="KW-0472">Membrane</keyword>
<dbReference type="VEuPathDB" id="FungiDB:SDRG_07156"/>
<feature type="transmembrane region" description="Helical" evidence="1">
    <location>
        <begin position="387"/>
        <end position="408"/>
    </location>
</feature>
<proteinExistence type="predicted"/>
<gene>
    <name evidence="2" type="ORF">SDRG_07156</name>
</gene>
<sequence length="411" mass="46513">MTCAKVIHHTSTTADSYRVRRNRLGSFICIASMLNVSSMPLAAYISEYLPWRGAFTPPETHANYTSFSAATLALHQERYSNATLPAGTTFLVDDNYNTQVVRALVPVHAQPLRFGDCFATSILGLPGLSFYSDSLNNFVCNVLDNPTTLVANGSCFHLNMLSRPYDRACLWFVPGDGISSHPNKADKVVTLYFVKTELRTPAFAWFLFVYRLGTTLFVWYRLYVHYYRHCLELEARLRRFGHRLKMPAGDWSYEIVLGDPTAIVLMDAWVASLYYLDTWFGCTNIGTATLQMQDSGDALLMLRGVMYLARTVWFAYWGLCLVSYALKRWKKQHAFKEVDPTVVAIVVTINGPAFTFMTGHVVIFARFYQWMFNCLIPRAFQGQEVEVGLVSIIFTVLTIHMPVAYGLVAGM</sequence>
<accession>T0QL71</accession>
<feature type="transmembrane region" description="Helical" evidence="1">
    <location>
        <begin position="202"/>
        <end position="222"/>
    </location>
</feature>
<keyword evidence="1" id="KW-1133">Transmembrane helix</keyword>
<dbReference type="GeneID" id="19947883"/>
<dbReference type="InParanoid" id="T0QL71"/>
<dbReference type="OrthoDB" id="10453011at2759"/>
<dbReference type="RefSeq" id="XP_008611196.1">
    <property type="nucleotide sequence ID" value="XM_008612974.1"/>
</dbReference>
<feature type="transmembrane region" description="Helical" evidence="1">
    <location>
        <begin position="338"/>
        <end position="367"/>
    </location>
</feature>
<keyword evidence="3" id="KW-1185">Reference proteome</keyword>
<dbReference type="AlphaFoldDB" id="T0QL71"/>
<evidence type="ECO:0000313" key="3">
    <source>
        <dbReference type="Proteomes" id="UP000030762"/>
    </source>
</evidence>
<feature type="transmembrane region" description="Helical" evidence="1">
    <location>
        <begin position="307"/>
        <end position="326"/>
    </location>
</feature>
<organism evidence="2 3">
    <name type="scientific">Saprolegnia diclina (strain VS20)</name>
    <dbReference type="NCBI Taxonomy" id="1156394"/>
    <lineage>
        <taxon>Eukaryota</taxon>
        <taxon>Sar</taxon>
        <taxon>Stramenopiles</taxon>
        <taxon>Oomycota</taxon>
        <taxon>Saprolegniomycetes</taxon>
        <taxon>Saprolegniales</taxon>
        <taxon>Saprolegniaceae</taxon>
        <taxon>Saprolegnia</taxon>
    </lineage>
</organism>
<dbReference type="OMA" id="ETHANYT"/>
<keyword evidence="1" id="KW-0812">Transmembrane</keyword>
<reference evidence="2 3" key="1">
    <citation type="submission" date="2012-04" db="EMBL/GenBank/DDBJ databases">
        <title>The Genome Sequence of Saprolegnia declina VS20.</title>
        <authorList>
            <consortium name="The Broad Institute Genome Sequencing Platform"/>
            <person name="Russ C."/>
            <person name="Nusbaum C."/>
            <person name="Tyler B."/>
            <person name="van West P."/>
            <person name="Dieguez-Uribeondo J."/>
            <person name="de Bruijn I."/>
            <person name="Tripathy S."/>
            <person name="Jiang R."/>
            <person name="Young S.K."/>
            <person name="Zeng Q."/>
            <person name="Gargeya S."/>
            <person name="Fitzgerald M."/>
            <person name="Haas B."/>
            <person name="Abouelleil A."/>
            <person name="Alvarado L."/>
            <person name="Arachchi H.M."/>
            <person name="Berlin A."/>
            <person name="Chapman S.B."/>
            <person name="Goldberg J."/>
            <person name="Griggs A."/>
            <person name="Gujja S."/>
            <person name="Hansen M."/>
            <person name="Howarth C."/>
            <person name="Imamovic A."/>
            <person name="Larimer J."/>
            <person name="McCowen C."/>
            <person name="Montmayeur A."/>
            <person name="Murphy C."/>
            <person name="Neiman D."/>
            <person name="Pearson M."/>
            <person name="Priest M."/>
            <person name="Roberts A."/>
            <person name="Saif S."/>
            <person name="Shea T."/>
            <person name="Sisk P."/>
            <person name="Sykes S."/>
            <person name="Wortman J."/>
            <person name="Nusbaum C."/>
            <person name="Birren B."/>
        </authorList>
    </citation>
    <scope>NUCLEOTIDE SEQUENCE [LARGE SCALE GENOMIC DNA]</scope>
    <source>
        <strain evidence="2 3">VS20</strain>
    </source>
</reference>
<dbReference type="Proteomes" id="UP000030762">
    <property type="component" value="Unassembled WGS sequence"/>
</dbReference>
<dbReference type="EMBL" id="JH767151">
    <property type="protein sequence ID" value="EQC35446.1"/>
    <property type="molecule type" value="Genomic_DNA"/>
</dbReference>
<protein>
    <submittedName>
        <fullName evidence="2">Uncharacterized protein</fullName>
    </submittedName>
</protein>
<evidence type="ECO:0000313" key="2">
    <source>
        <dbReference type="EMBL" id="EQC35446.1"/>
    </source>
</evidence>